<evidence type="ECO:0000259" key="1">
    <source>
        <dbReference type="PROSITE" id="PS50930"/>
    </source>
</evidence>
<proteinExistence type="predicted"/>
<dbReference type="InterPro" id="IPR007492">
    <property type="entry name" value="LytTR_DNA-bd_dom"/>
</dbReference>
<accession>A0A0W7TNI5</accession>
<dbReference type="SMART" id="SM00850">
    <property type="entry name" value="LytTR"/>
    <property type="match status" value="1"/>
</dbReference>
<protein>
    <recommendedName>
        <fullName evidence="1">HTH LytTR-type domain-containing protein</fullName>
    </recommendedName>
</protein>
<dbReference type="AlphaFoldDB" id="A0A0W7TNI5"/>
<dbReference type="PANTHER" id="PTHR37299">
    <property type="entry name" value="TRANSCRIPTIONAL REGULATOR-RELATED"/>
    <property type="match status" value="1"/>
</dbReference>
<dbReference type="PANTHER" id="PTHR37299:SF1">
    <property type="entry name" value="STAGE 0 SPORULATION PROTEIN A HOMOLOG"/>
    <property type="match status" value="1"/>
</dbReference>
<dbReference type="InterPro" id="IPR027417">
    <property type="entry name" value="P-loop_NTPase"/>
</dbReference>
<dbReference type="EMBL" id="LMUA01000022">
    <property type="protein sequence ID" value="KUE75401.1"/>
    <property type="molecule type" value="Genomic_DNA"/>
</dbReference>
<dbReference type="PIRSF" id="PIRSF036612">
    <property type="entry name" value="ABC_ATP_LytTR"/>
    <property type="match status" value="1"/>
</dbReference>
<evidence type="ECO:0000313" key="2">
    <source>
        <dbReference type="EMBL" id="KUE75401.1"/>
    </source>
</evidence>
<dbReference type="GO" id="GO:0000156">
    <property type="term" value="F:phosphorelay response regulator activity"/>
    <property type="evidence" value="ECO:0007669"/>
    <property type="project" value="InterPro"/>
</dbReference>
<dbReference type="RefSeq" id="WP_058723553.1">
    <property type="nucleotide sequence ID" value="NZ_LMUA01000022.1"/>
</dbReference>
<dbReference type="GO" id="GO:0003677">
    <property type="term" value="F:DNA binding"/>
    <property type="evidence" value="ECO:0007669"/>
    <property type="project" value="InterPro"/>
</dbReference>
<dbReference type="Proteomes" id="UP000053433">
    <property type="component" value="Unassembled WGS sequence"/>
</dbReference>
<feature type="domain" description="HTH LytTR-type" evidence="1">
    <location>
        <begin position="194"/>
        <end position="300"/>
    </location>
</feature>
<comment type="caution">
    <text evidence="2">The sequence shown here is derived from an EMBL/GenBank/DDBJ whole genome shotgun (WGS) entry which is preliminary data.</text>
</comment>
<dbReference type="SUPFAM" id="SSF52540">
    <property type="entry name" value="P-loop containing nucleoside triphosphate hydrolases"/>
    <property type="match status" value="1"/>
</dbReference>
<name>A0A0W7TNI5_9FIRM</name>
<gene>
    <name evidence="2" type="ORF">ASJ35_13890</name>
</gene>
<dbReference type="Pfam" id="PF04397">
    <property type="entry name" value="LytTR"/>
    <property type="match status" value="1"/>
</dbReference>
<organism evidence="2 3">
    <name type="scientific">Ruthenibacterium lactatiformans</name>
    <dbReference type="NCBI Taxonomy" id="1550024"/>
    <lineage>
        <taxon>Bacteria</taxon>
        <taxon>Bacillati</taxon>
        <taxon>Bacillota</taxon>
        <taxon>Clostridia</taxon>
        <taxon>Eubacteriales</taxon>
        <taxon>Oscillospiraceae</taxon>
        <taxon>Ruthenibacterium</taxon>
    </lineage>
</organism>
<dbReference type="InterPro" id="IPR012046">
    <property type="entry name" value="LytTR_ABC"/>
</dbReference>
<dbReference type="InterPro" id="IPR046947">
    <property type="entry name" value="LytR-like"/>
</dbReference>
<dbReference type="Gene3D" id="3.40.50.300">
    <property type="entry name" value="P-loop containing nucleotide triphosphate hydrolases"/>
    <property type="match status" value="1"/>
</dbReference>
<dbReference type="Gene3D" id="2.40.50.1020">
    <property type="entry name" value="LytTr DNA-binding domain"/>
    <property type="match status" value="1"/>
</dbReference>
<reference evidence="2 3" key="1">
    <citation type="submission" date="2015-10" db="EMBL/GenBank/DDBJ databases">
        <title>A novel member of the family Ruminococcaceae isolated from human faeces.</title>
        <authorList>
            <person name="Shkoporov A.N."/>
            <person name="Chaplin A.V."/>
            <person name="Motuzova O.V."/>
            <person name="Kafarskaia L.I."/>
            <person name="Efimov B.A."/>
        </authorList>
    </citation>
    <scope>NUCLEOTIDE SEQUENCE [LARGE SCALE GENOMIC DNA]</scope>
    <source>
        <strain evidence="2 3">668</strain>
    </source>
</reference>
<sequence>MESSAALPHAARELLLKGGGCAVNFECAPELCAPLRAELARSGRSVGFVRADEGFYDRMDTAAYLRLFERMAGTRGMADAALAAMGLEDARRTPLRRLTPAQRRRLSIAREIVRAPEVFYIEEPLAGQDAEGCRRILEWMDGVPSTGRCCIAATASTRTVYLLPGERYHLDGNGLERLEAAEESAAQGTAVEKIPAKAGETLLLFNPSDIDFAESASGRTALSVRGEEYACALTLEELSVRLERYGFFRCHRSYLVNMQKVQEVVCWTRNSYALRLENGPESGVPLSKGRIDAMRRQYRF</sequence>
<evidence type="ECO:0000313" key="3">
    <source>
        <dbReference type="Proteomes" id="UP000053433"/>
    </source>
</evidence>
<dbReference type="PROSITE" id="PS50930">
    <property type="entry name" value="HTH_LYTTR"/>
    <property type="match status" value="1"/>
</dbReference>